<dbReference type="SMART" id="SM00283">
    <property type="entry name" value="MA"/>
    <property type="match status" value="1"/>
</dbReference>
<feature type="compositionally biased region" description="Basic and acidic residues" evidence="4">
    <location>
        <begin position="529"/>
        <end position="556"/>
    </location>
</feature>
<feature type="transmembrane region" description="Helical" evidence="5">
    <location>
        <begin position="172"/>
        <end position="191"/>
    </location>
</feature>
<feature type="domain" description="PAS" evidence="7">
    <location>
        <begin position="25"/>
        <end position="76"/>
    </location>
</feature>
<protein>
    <submittedName>
        <fullName evidence="9">Methyl-accepting chemotaxis sensory transducer with Pas/Pac sensor</fullName>
    </submittedName>
</protein>
<keyword evidence="5" id="KW-0812">Transmembrane</keyword>
<evidence type="ECO:0000256" key="3">
    <source>
        <dbReference type="PROSITE-ProRule" id="PRU00284"/>
    </source>
</evidence>
<comment type="caution">
    <text evidence="9">The sequence shown here is derived from an EMBL/GenBank/DDBJ whole genome shotgun (WGS) entry which is preliminary data.</text>
</comment>
<dbReference type="PANTHER" id="PTHR43531">
    <property type="entry name" value="PROTEIN ICFG"/>
    <property type="match status" value="1"/>
</dbReference>
<feature type="region of interest" description="Disordered" evidence="4">
    <location>
        <begin position="525"/>
        <end position="581"/>
    </location>
</feature>
<dbReference type="CDD" id="cd06225">
    <property type="entry name" value="HAMP"/>
    <property type="match status" value="1"/>
</dbReference>
<dbReference type="Gene3D" id="3.30.450.20">
    <property type="entry name" value="PAS domain"/>
    <property type="match status" value="1"/>
</dbReference>
<dbReference type="CDD" id="cd11386">
    <property type="entry name" value="MCP_signal"/>
    <property type="match status" value="1"/>
</dbReference>
<dbReference type="Proteomes" id="UP000246145">
    <property type="component" value="Unassembled WGS sequence"/>
</dbReference>
<dbReference type="FunFam" id="1.10.287.950:FF:000001">
    <property type="entry name" value="Methyl-accepting chemotaxis sensory transducer"/>
    <property type="match status" value="1"/>
</dbReference>
<dbReference type="InterPro" id="IPR013655">
    <property type="entry name" value="PAS_fold_3"/>
</dbReference>
<dbReference type="RefSeq" id="WP_017522410.1">
    <property type="nucleotide sequence ID" value="NZ_JACCEX010000005.1"/>
</dbReference>
<comment type="subcellular location">
    <subcellularLocation>
        <location evidence="1">Membrane</location>
    </subcellularLocation>
</comment>
<proteinExistence type="inferred from homology"/>
<dbReference type="PROSITE" id="PS50111">
    <property type="entry name" value="CHEMOTAXIS_TRANSDUC_2"/>
    <property type="match status" value="1"/>
</dbReference>
<feature type="transmembrane region" description="Helical" evidence="5">
    <location>
        <begin position="203"/>
        <end position="221"/>
    </location>
</feature>
<dbReference type="NCBIfam" id="TIGR00229">
    <property type="entry name" value="sensory_box"/>
    <property type="match status" value="1"/>
</dbReference>
<evidence type="ECO:0000313" key="10">
    <source>
        <dbReference type="Proteomes" id="UP000246145"/>
    </source>
</evidence>
<dbReference type="GO" id="GO:0005886">
    <property type="term" value="C:plasma membrane"/>
    <property type="evidence" value="ECO:0007669"/>
    <property type="project" value="TreeGrafter"/>
</dbReference>
<accession>A0A2U1CIY2</accession>
<evidence type="ECO:0000259" key="7">
    <source>
        <dbReference type="PROSITE" id="PS50112"/>
    </source>
</evidence>
<evidence type="ECO:0000313" key="9">
    <source>
        <dbReference type="EMBL" id="PVY60980.1"/>
    </source>
</evidence>
<dbReference type="Pfam" id="PF00015">
    <property type="entry name" value="MCPsignal"/>
    <property type="match status" value="1"/>
</dbReference>
<keyword evidence="3" id="KW-0807">Transducer</keyword>
<dbReference type="InterPro" id="IPR003660">
    <property type="entry name" value="HAMP_dom"/>
</dbReference>
<dbReference type="EMBL" id="QEKO01000005">
    <property type="protein sequence ID" value="PVY60980.1"/>
    <property type="molecule type" value="Genomic_DNA"/>
</dbReference>
<dbReference type="SMART" id="SM00304">
    <property type="entry name" value="HAMP"/>
    <property type="match status" value="1"/>
</dbReference>
<name>A0A2U1CIY2_9BURK</name>
<dbReference type="InterPro" id="IPR004090">
    <property type="entry name" value="Chemotax_Me-accpt_rcpt"/>
</dbReference>
<dbReference type="GO" id="GO:0004888">
    <property type="term" value="F:transmembrane signaling receptor activity"/>
    <property type="evidence" value="ECO:0007669"/>
    <property type="project" value="InterPro"/>
</dbReference>
<reference evidence="9 10" key="1">
    <citation type="submission" date="2018-04" db="EMBL/GenBank/DDBJ databases">
        <title>Genomic Encyclopedia of Type Strains, Phase IV (KMG-IV): sequencing the most valuable type-strain genomes for metagenomic binning, comparative biology and taxonomic classification.</title>
        <authorList>
            <person name="Goeker M."/>
        </authorList>
    </citation>
    <scope>NUCLEOTIDE SEQUENCE [LARGE SCALE GENOMIC DNA]</scope>
    <source>
        <strain evidence="9 10">DSM 10065</strain>
    </source>
</reference>
<dbReference type="SUPFAM" id="SSF58104">
    <property type="entry name" value="Methyl-accepting chemotaxis protein (MCP) signaling domain"/>
    <property type="match status" value="1"/>
</dbReference>
<gene>
    <name evidence="9" type="ORF">C7440_3142</name>
</gene>
<dbReference type="Pfam" id="PF00672">
    <property type="entry name" value="HAMP"/>
    <property type="match status" value="1"/>
</dbReference>
<dbReference type="GO" id="GO:0006935">
    <property type="term" value="P:chemotaxis"/>
    <property type="evidence" value="ECO:0007669"/>
    <property type="project" value="InterPro"/>
</dbReference>
<comment type="similarity">
    <text evidence="2">Belongs to the methyl-accepting chemotaxis (MCP) protein family.</text>
</comment>
<evidence type="ECO:0000256" key="4">
    <source>
        <dbReference type="SAM" id="MobiDB-lite"/>
    </source>
</evidence>
<dbReference type="Pfam" id="PF08447">
    <property type="entry name" value="PAS_3"/>
    <property type="match status" value="1"/>
</dbReference>
<dbReference type="InterPro" id="IPR004089">
    <property type="entry name" value="MCPsignal_dom"/>
</dbReference>
<feature type="domain" description="HAMP" evidence="8">
    <location>
        <begin position="223"/>
        <end position="276"/>
    </location>
</feature>
<evidence type="ECO:0000259" key="6">
    <source>
        <dbReference type="PROSITE" id="PS50111"/>
    </source>
</evidence>
<dbReference type="InterPro" id="IPR000014">
    <property type="entry name" value="PAS"/>
</dbReference>
<dbReference type="Gene3D" id="1.10.287.950">
    <property type="entry name" value="Methyl-accepting chemotaxis protein"/>
    <property type="match status" value="1"/>
</dbReference>
<evidence type="ECO:0000259" key="8">
    <source>
        <dbReference type="PROSITE" id="PS50885"/>
    </source>
</evidence>
<dbReference type="PRINTS" id="PR00260">
    <property type="entry name" value="CHEMTRNSDUCR"/>
</dbReference>
<feature type="domain" description="Methyl-accepting transducer" evidence="6">
    <location>
        <begin position="281"/>
        <end position="510"/>
    </location>
</feature>
<keyword evidence="5" id="KW-1133">Transmembrane helix</keyword>
<organism evidence="9 10">
    <name type="scientific">Pusillimonas noertemannii</name>
    <dbReference type="NCBI Taxonomy" id="305977"/>
    <lineage>
        <taxon>Bacteria</taxon>
        <taxon>Pseudomonadati</taxon>
        <taxon>Pseudomonadota</taxon>
        <taxon>Betaproteobacteria</taxon>
        <taxon>Burkholderiales</taxon>
        <taxon>Alcaligenaceae</taxon>
        <taxon>Pusillimonas</taxon>
    </lineage>
</organism>
<dbReference type="STRING" id="1231391.GCA_000308195_00033"/>
<dbReference type="PROSITE" id="PS50112">
    <property type="entry name" value="PAS"/>
    <property type="match status" value="1"/>
</dbReference>
<evidence type="ECO:0000256" key="2">
    <source>
        <dbReference type="ARBA" id="ARBA00029447"/>
    </source>
</evidence>
<evidence type="ECO:0000256" key="1">
    <source>
        <dbReference type="ARBA" id="ARBA00004370"/>
    </source>
</evidence>
<keyword evidence="5" id="KW-0472">Membrane</keyword>
<evidence type="ECO:0000256" key="5">
    <source>
        <dbReference type="SAM" id="Phobius"/>
    </source>
</evidence>
<dbReference type="AlphaFoldDB" id="A0A2U1CIY2"/>
<dbReference type="InterPro" id="IPR051310">
    <property type="entry name" value="MCP_chemotaxis"/>
</dbReference>
<dbReference type="InterPro" id="IPR035965">
    <property type="entry name" value="PAS-like_dom_sf"/>
</dbReference>
<dbReference type="CDD" id="cd00130">
    <property type="entry name" value="PAS"/>
    <property type="match status" value="1"/>
</dbReference>
<keyword evidence="10" id="KW-1185">Reference proteome</keyword>
<sequence>MRKNLPVNNVETKVRDNQYLISKTDMKGRIIYANPAFIEVSGFHRDELIGKAHNVIRHPDMPPEAFSDLWKTLKAGKPWLGLVKNRRKDGGFYWVLANAYPVIENGEVSCYASVRVKASDEQIRAAEAFYAAVNAGRAGGYGIVQGQRARKGWRRLADVAALPFRSSVRTSIVRMALAGLLAIGLGGYFAATGGVPPQWQWTVWPVLGLLAAGMLVQGWTLSRRVLRSLEGLAETARQISAGNLGAEIGHASQHDELDRLSFYLDIMRKSLISISDDVQIGVHATGHTAQILFANNTHLSARTEDQASSLQETAAAMEELTSTVKQNADNAHVAARLADDSMRIARQGGEVVAEVVETMDGIRDSSRKISDIVTLIEGIAFQTNILALNAAVESARAGEAGKSFAVVAGEVRNLALKSSQAAKEVKTLIDESASRVTAGSEQAARAGATMQEIVDSVRRVTDIMGEISTASVEQSGGLEQINQAIGQMDGVTQQNAELVHDLGQTVRTLSAEAENLGEAIGVLNTGLGKEGRPASLDARRGGPRQTRAEARPEARRAGPAANEPTAPEPLAQARRRAIASS</sequence>
<dbReference type="OrthoDB" id="9806477at2"/>
<dbReference type="PANTHER" id="PTHR43531:SF7">
    <property type="entry name" value="AEROTAXIS RECEPTOR"/>
    <property type="match status" value="1"/>
</dbReference>
<dbReference type="SUPFAM" id="SSF55785">
    <property type="entry name" value="PYP-like sensor domain (PAS domain)"/>
    <property type="match status" value="1"/>
</dbReference>
<dbReference type="GO" id="GO:0007165">
    <property type="term" value="P:signal transduction"/>
    <property type="evidence" value="ECO:0007669"/>
    <property type="project" value="UniProtKB-KW"/>
</dbReference>
<dbReference type="PROSITE" id="PS50885">
    <property type="entry name" value="HAMP"/>
    <property type="match status" value="1"/>
</dbReference>